<dbReference type="Gene3D" id="3.90.180.10">
    <property type="entry name" value="Medium-chain alcohol dehydrogenases, catalytic domain"/>
    <property type="match status" value="1"/>
</dbReference>
<dbReference type="InterPro" id="IPR002328">
    <property type="entry name" value="ADH_Zn_CS"/>
</dbReference>
<organism evidence="9 10">
    <name type="scientific">Sulfobacillus acidophilus</name>
    <dbReference type="NCBI Taxonomy" id="53633"/>
    <lineage>
        <taxon>Bacteria</taxon>
        <taxon>Bacillati</taxon>
        <taxon>Bacillota</taxon>
        <taxon>Clostridia</taxon>
        <taxon>Eubacteriales</taxon>
        <taxon>Clostridiales Family XVII. Incertae Sedis</taxon>
        <taxon>Sulfobacillus</taxon>
    </lineage>
</organism>
<dbReference type="SUPFAM" id="SSF50129">
    <property type="entry name" value="GroES-like"/>
    <property type="match status" value="1"/>
</dbReference>
<dbReference type="Gene3D" id="3.40.50.720">
    <property type="entry name" value="NAD(P)-binding Rossmann-like Domain"/>
    <property type="match status" value="1"/>
</dbReference>
<dbReference type="PANTHER" id="PTHR43161:SF9">
    <property type="entry name" value="SORBITOL DEHYDROGENASE"/>
    <property type="match status" value="1"/>
</dbReference>
<evidence type="ECO:0000259" key="7">
    <source>
        <dbReference type="Pfam" id="PF00107"/>
    </source>
</evidence>
<name>A0A2T2WKC6_9FIRM</name>
<dbReference type="EMBL" id="PXYV01000013">
    <property type="protein sequence ID" value="PSR22699.1"/>
    <property type="molecule type" value="Genomic_DNA"/>
</dbReference>
<dbReference type="AlphaFoldDB" id="A0A2T2WKC6"/>
<dbReference type="Pfam" id="PF00107">
    <property type="entry name" value="ADH_zinc_N"/>
    <property type="match status" value="1"/>
</dbReference>
<keyword evidence="5" id="KW-0560">Oxidoreductase</keyword>
<dbReference type="SUPFAM" id="SSF51735">
    <property type="entry name" value="NAD(P)-binding Rossmann-fold domains"/>
    <property type="match status" value="1"/>
</dbReference>
<proteinExistence type="inferred from homology"/>
<evidence type="ECO:0000256" key="5">
    <source>
        <dbReference type="ARBA" id="ARBA00023002"/>
    </source>
</evidence>
<comment type="similarity">
    <text evidence="2 6">Belongs to the zinc-containing alcohol dehydrogenase family.</text>
</comment>
<dbReference type="PANTHER" id="PTHR43161">
    <property type="entry name" value="SORBITOL DEHYDROGENASE"/>
    <property type="match status" value="1"/>
</dbReference>
<dbReference type="PROSITE" id="PS00059">
    <property type="entry name" value="ADH_ZINC"/>
    <property type="match status" value="1"/>
</dbReference>
<gene>
    <name evidence="9" type="ORF">C7B45_05750</name>
</gene>
<dbReference type="InterPro" id="IPR036291">
    <property type="entry name" value="NAD(P)-bd_dom_sf"/>
</dbReference>
<dbReference type="InterPro" id="IPR013154">
    <property type="entry name" value="ADH-like_N"/>
</dbReference>
<evidence type="ECO:0000313" key="10">
    <source>
        <dbReference type="Proteomes" id="UP000241848"/>
    </source>
</evidence>
<evidence type="ECO:0000256" key="1">
    <source>
        <dbReference type="ARBA" id="ARBA00001947"/>
    </source>
</evidence>
<evidence type="ECO:0000313" key="9">
    <source>
        <dbReference type="EMBL" id="PSR22699.1"/>
    </source>
</evidence>
<comment type="caution">
    <text evidence="9">The sequence shown here is derived from an EMBL/GenBank/DDBJ whole genome shotgun (WGS) entry which is preliminary data.</text>
</comment>
<dbReference type="GO" id="GO:0016491">
    <property type="term" value="F:oxidoreductase activity"/>
    <property type="evidence" value="ECO:0007669"/>
    <property type="project" value="UniProtKB-KW"/>
</dbReference>
<evidence type="ECO:0000256" key="3">
    <source>
        <dbReference type="ARBA" id="ARBA00022723"/>
    </source>
</evidence>
<dbReference type="GO" id="GO:0008270">
    <property type="term" value="F:zinc ion binding"/>
    <property type="evidence" value="ECO:0007669"/>
    <property type="project" value="InterPro"/>
</dbReference>
<reference evidence="9 10" key="1">
    <citation type="journal article" date="2014" name="BMC Genomics">
        <title>Comparison of environmental and isolate Sulfobacillus genomes reveals diverse carbon, sulfur, nitrogen, and hydrogen metabolisms.</title>
        <authorList>
            <person name="Justice N.B."/>
            <person name="Norman A."/>
            <person name="Brown C.T."/>
            <person name="Singh A."/>
            <person name="Thomas B.C."/>
            <person name="Banfield J.F."/>
        </authorList>
    </citation>
    <scope>NUCLEOTIDE SEQUENCE [LARGE SCALE GENOMIC DNA]</scope>
    <source>
        <strain evidence="9">AMDSBA3</strain>
    </source>
</reference>
<evidence type="ECO:0000259" key="8">
    <source>
        <dbReference type="Pfam" id="PF08240"/>
    </source>
</evidence>
<keyword evidence="4 6" id="KW-0862">Zinc</keyword>
<feature type="domain" description="Alcohol dehydrogenase-like N-terminal" evidence="8">
    <location>
        <begin position="27"/>
        <end position="139"/>
    </location>
</feature>
<evidence type="ECO:0000256" key="4">
    <source>
        <dbReference type="ARBA" id="ARBA00022833"/>
    </source>
</evidence>
<dbReference type="Pfam" id="PF08240">
    <property type="entry name" value="ADH_N"/>
    <property type="match status" value="1"/>
</dbReference>
<dbReference type="InterPro" id="IPR013149">
    <property type="entry name" value="ADH-like_C"/>
</dbReference>
<protein>
    <submittedName>
        <fullName evidence="9">NAD(P)-dependent alcohol dehydrogenase</fullName>
    </submittedName>
</protein>
<evidence type="ECO:0000256" key="6">
    <source>
        <dbReference type="RuleBase" id="RU361277"/>
    </source>
</evidence>
<feature type="domain" description="Alcohol dehydrogenase-like C-terminal" evidence="7">
    <location>
        <begin position="178"/>
        <end position="293"/>
    </location>
</feature>
<dbReference type="InterPro" id="IPR011032">
    <property type="entry name" value="GroES-like_sf"/>
</dbReference>
<dbReference type="Proteomes" id="UP000241848">
    <property type="component" value="Unassembled WGS sequence"/>
</dbReference>
<evidence type="ECO:0000256" key="2">
    <source>
        <dbReference type="ARBA" id="ARBA00008072"/>
    </source>
</evidence>
<comment type="cofactor">
    <cofactor evidence="1 6">
        <name>Zn(2+)</name>
        <dbReference type="ChEBI" id="CHEBI:29105"/>
    </cofactor>
</comment>
<keyword evidence="3 6" id="KW-0479">Metal-binding</keyword>
<sequence length="332" mass="35738">MNILKAAVLHHPHDLRIDDRPVPTNPGPRDVVVAIRAVGLCGSEVHYYEEGRIGEHVLNAPMVIGHELGGVIAEVGSEVDPGRVGEVVALEPGIPCGQCLYCKRGDYNFCPDIRFFATPPIDGALQERVIHPDRWTFPAYDLTPAQAALAEPLSVGVYAARTVNIAADDTVLVIGAGAVGLLTALACISRNATVTVAEINESRISAGQKMELNVTTPALVKNDTFSVVMECSGSAEGIQLAHKCVSPHGHIALIGLGSETAMQLDGLRLSQAGITVHGIFRYAHTFPEAIDILRKYRARLKPLLEFTIPMQALPELMQSHEYLAHVKTMVVL</sequence>
<accession>A0A2T2WKC6</accession>